<dbReference type="Pfam" id="PF13439">
    <property type="entry name" value="Glyco_transf_4"/>
    <property type="match status" value="1"/>
</dbReference>
<evidence type="ECO:0000313" key="6">
    <source>
        <dbReference type="Proteomes" id="UP000323225"/>
    </source>
</evidence>
<evidence type="ECO:0000256" key="2">
    <source>
        <dbReference type="ARBA" id="ARBA00022679"/>
    </source>
</evidence>
<accession>A0A5B1C296</accession>
<dbReference type="SUPFAM" id="SSF53756">
    <property type="entry name" value="UDP-Glycosyltransferase/glycogen phosphorylase"/>
    <property type="match status" value="1"/>
</dbReference>
<evidence type="ECO:0000313" key="5">
    <source>
        <dbReference type="EMBL" id="KAA1254291.1"/>
    </source>
</evidence>
<dbReference type="Proteomes" id="UP000323225">
    <property type="component" value="Unassembled WGS sequence"/>
</dbReference>
<dbReference type="PANTHER" id="PTHR12526:SF510">
    <property type="entry name" value="D-INOSITOL 3-PHOSPHATE GLYCOSYLTRANSFERASE"/>
    <property type="match status" value="1"/>
</dbReference>
<dbReference type="CDD" id="cd03801">
    <property type="entry name" value="GT4_PimA-like"/>
    <property type="match status" value="1"/>
</dbReference>
<dbReference type="InterPro" id="IPR028098">
    <property type="entry name" value="Glyco_trans_4-like_N"/>
</dbReference>
<name>A0A5B1C296_VIBCL</name>
<dbReference type="Pfam" id="PF00534">
    <property type="entry name" value="Glycos_transf_1"/>
    <property type="match status" value="1"/>
</dbReference>
<dbReference type="RefSeq" id="WP_088128556.1">
    <property type="nucleotide sequence ID" value="NZ_NEEB01000016.1"/>
</dbReference>
<evidence type="ECO:0000259" key="4">
    <source>
        <dbReference type="Pfam" id="PF13439"/>
    </source>
</evidence>
<dbReference type="PANTHER" id="PTHR12526">
    <property type="entry name" value="GLYCOSYLTRANSFERASE"/>
    <property type="match status" value="1"/>
</dbReference>
<dbReference type="Gene3D" id="3.40.50.2000">
    <property type="entry name" value="Glycogen Phosphorylase B"/>
    <property type="match status" value="2"/>
</dbReference>
<dbReference type="InterPro" id="IPR001296">
    <property type="entry name" value="Glyco_trans_1"/>
</dbReference>
<evidence type="ECO:0000256" key="1">
    <source>
        <dbReference type="ARBA" id="ARBA00022676"/>
    </source>
</evidence>
<keyword evidence="1" id="KW-0328">Glycosyltransferase</keyword>
<reference evidence="5 6" key="1">
    <citation type="submission" date="2019-09" db="EMBL/GenBank/DDBJ databases">
        <authorList>
            <person name="Kritzky A."/>
            <person name="Schelkanova E.Y."/>
            <person name="Alkhova Z.V."/>
            <person name="Smirnova N.I."/>
        </authorList>
    </citation>
    <scope>NUCLEOTIDE SEQUENCE [LARGE SCALE GENOMIC DNA]</scope>
    <source>
        <strain evidence="5 6">M1526</strain>
    </source>
</reference>
<dbReference type="GO" id="GO:1901135">
    <property type="term" value="P:carbohydrate derivative metabolic process"/>
    <property type="evidence" value="ECO:0007669"/>
    <property type="project" value="UniProtKB-ARBA"/>
</dbReference>
<feature type="domain" description="Glycosyl transferase family 1" evidence="3">
    <location>
        <begin position="207"/>
        <end position="343"/>
    </location>
</feature>
<dbReference type="EMBL" id="VUAA01000013">
    <property type="protein sequence ID" value="KAA1254291.1"/>
    <property type="molecule type" value="Genomic_DNA"/>
</dbReference>
<dbReference type="AlphaFoldDB" id="A0A5B1C296"/>
<keyword evidence="2 5" id="KW-0808">Transferase</keyword>
<proteinExistence type="predicted"/>
<feature type="domain" description="Glycosyltransferase subfamily 4-like N-terminal" evidence="4">
    <location>
        <begin position="16"/>
        <end position="193"/>
    </location>
</feature>
<gene>
    <name evidence="5" type="ORF">F0M16_12860</name>
</gene>
<protein>
    <submittedName>
        <fullName evidence="5">Glycosyltransferase family 4 protein</fullName>
    </submittedName>
</protein>
<evidence type="ECO:0000259" key="3">
    <source>
        <dbReference type="Pfam" id="PF00534"/>
    </source>
</evidence>
<organism evidence="5 6">
    <name type="scientific">Vibrio cholerae</name>
    <dbReference type="NCBI Taxonomy" id="666"/>
    <lineage>
        <taxon>Bacteria</taxon>
        <taxon>Pseudomonadati</taxon>
        <taxon>Pseudomonadota</taxon>
        <taxon>Gammaproteobacteria</taxon>
        <taxon>Vibrionales</taxon>
        <taxon>Vibrionaceae</taxon>
        <taxon>Vibrio</taxon>
    </lineage>
</organism>
<comment type="caution">
    <text evidence="5">The sequence shown here is derived from an EMBL/GenBank/DDBJ whole genome shotgun (WGS) entry which is preliminary data.</text>
</comment>
<sequence>MKKIAVFSGNAQYKLGGAESCIAIMVSLLEKQYEVEVISGEKWIYSNVPFYKYNNVKTIKLFHVNFFNYFVNFINYYRIYRFFKKNKYDLVIANCSTSIGAVNAVVDNNCPVIYYIHDEFSLNIRPEYSTPVGLTNNVLRKIKWLAEYPFFKFHCHKSSQALNRANVVIANSKFIANKLALQEGIEASVIYPFTPTVNKSMFSDCDKKYISMVGGSIVKGVETFIEIARIMPNYQFLIVGRNYKEHSVGNVTYRPFYEDVEQLYKVSHLLLVPSIWQEAFGKVSIEAASYGIPVIVSSRGGLPETVPDSNLVINDYKNAAAWKLAIEKVLSEKLLWSNKCKAFSTQFDSSIDALHLRKIVEEIFYGK</sequence>
<dbReference type="GO" id="GO:0016757">
    <property type="term" value="F:glycosyltransferase activity"/>
    <property type="evidence" value="ECO:0007669"/>
    <property type="project" value="UniProtKB-KW"/>
</dbReference>